<protein>
    <recommendedName>
        <fullName evidence="1">HTH cro/C1-type domain-containing protein</fullName>
    </recommendedName>
</protein>
<name>A0AAW3JTC0_9FIRM</name>
<dbReference type="EMBL" id="LLKB01000001">
    <property type="protein sequence ID" value="KQC86026.1"/>
    <property type="molecule type" value="Genomic_DNA"/>
</dbReference>
<dbReference type="AlphaFoldDB" id="A0AAW3JTC0"/>
<organism evidence="2 3">
    <name type="scientific">Butyribacter intestini</name>
    <dbReference type="NCBI Taxonomy" id="1703332"/>
    <lineage>
        <taxon>Bacteria</taxon>
        <taxon>Bacillati</taxon>
        <taxon>Bacillota</taxon>
        <taxon>Clostridia</taxon>
        <taxon>Lachnospirales</taxon>
        <taxon>Lachnospiraceae</taxon>
        <taxon>Butyribacter</taxon>
    </lineage>
</organism>
<evidence type="ECO:0000259" key="1">
    <source>
        <dbReference type="PROSITE" id="PS50943"/>
    </source>
</evidence>
<dbReference type="Proteomes" id="UP000050833">
    <property type="component" value="Unassembled WGS sequence"/>
</dbReference>
<dbReference type="PROSITE" id="PS50943">
    <property type="entry name" value="HTH_CROC1"/>
    <property type="match status" value="1"/>
</dbReference>
<dbReference type="InterPro" id="IPR036388">
    <property type="entry name" value="WH-like_DNA-bd_sf"/>
</dbReference>
<comment type="caution">
    <text evidence="2">The sequence shown here is derived from an EMBL/GenBank/DDBJ whole genome shotgun (WGS) entry which is preliminary data.</text>
</comment>
<dbReference type="RefSeq" id="WP_055941199.1">
    <property type="nucleotide sequence ID" value="NZ_LLKB01000001.1"/>
</dbReference>
<sequence length="144" mass="17357">MTKELLNNYRYLDEIIRKDEEKLQYYKDNPPSAYVGKVQSSNKEFPYQRTSIEVSGCEVKDRRSWKEKQYELITKLHNERAEFEQMKLEIDIFLTKIFDGRDRLIFEYLYRDGMTQQEVADKLFVDRSTVSKVVNRYLEESVVS</sequence>
<accession>A0AAW3JTC0</accession>
<feature type="domain" description="HTH cro/C1-type" evidence="1">
    <location>
        <begin position="113"/>
        <end position="132"/>
    </location>
</feature>
<proteinExistence type="predicted"/>
<dbReference type="SUPFAM" id="SSF88659">
    <property type="entry name" value="Sigma3 and sigma4 domains of RNA polymerase sigma factors"/>
    <property type="match status" value="1"/>
</dbReference>
<gene>
    <name evidence="2" type="ORF">APZ18_02195</name>
</gene>
<dbReference type="Gene3D" id="1.10.10.10">
    <property type="entry name" value="Winged helix-like DNA-binding domain superfamily/Winged helix DNA-binding domain"/>
    <property type="match status" value="1"/>
</dbReference>
<keyword evidence="3" id="KW-1185">Reference proteome</keyword>
<reference evidence="2 3" key="1">
    <citation type="submission" date="2015-10" db="EMBL/GenBank/DDBJ databases">
        <title>Butyribacter intestini gen. nov., sp. nov., a butyric acid-producing bacterium of the family Lachnospiraceae isolated from the human faeces.</title>
        <authorList>
            <person name="Zou Y."/>
            <person name="Xue W."/>
            <person name="Luo G."/>
            <person name="Lv M."/>
        </authorList>
    </citation>
    <scope>NUCLEOTIDE SEQUENCE [LARGE SCALE GENOMIC DNA]</scope>
    <source>
        <strain evidence="2 3">TF01-11</strain>
    </source>
</reference>
<evidence type="ECO:0000313" key="2">
    <source>
        <dbReference type="EMBL" id="KQC86026.1"/>
    </source>
</evidence>
<evidence type="ECO:0000313" key="3">
    <source>
        <dbReference type="Proteomes" id="UP000050833"/>
    </source>
</evidence>
<dbReference type="Pfam" id="PF13384">
    <property type="entry name" value="HTH_23"/>
    <property type="match status" value="1"/>
</dbReference>
<dbReference type="InterPro" id="IPR001387">
    <property type="entry name" value="Cro/C1-type_HTH"/>
</dbReference>
<dbReference type="InterPro" id="IPR013324">
    <property type="entry name" value="RNA_pol_sigma_r3/r4-like"/>
</dbReference>